<comment type="caution">
    <text evidence="7">The sequence shown here is derived from an EMBL/GenBank/DDBJ whole genome shotgun (WGS) entry which is preliminary data.</text>
</comment>
<dbReference type="SMART" id="SM00449">
    <property type="entry name" value="SPRY"/>
    <property type="match status" value="1"/>
</dbReference>
<reference evidence="7" key="1">
    <citation type="submission" date="2020-01" db="EMBL/GenBank/DDBJ databases">
        <title>Genome Sequencing of Three Apophysomyces-Like Fungal Strains Confirms a Novel Fungal Genus in the Mucoromycota with divergent Burkholderia-like Endosymbiotic Bacteria.</title>
        <authorList>
            <person name="Stajich J.E."/>
            <person name="Macias A.M."/>
            <person name="Carter-House D."/>
            <person name="Lovett B."/>
            <person name="Kasson L.R."/>
            <person name="Berry K."/>
            <person name="Grigoriev I."/>
            <person name="Chang Y."/>
            <person name="Spatafora J."/>
            <person name="Kasson M.T."/>
        </authorList>
    </citation>
    <scope>NUCLEOTIDE SEQUENCE</scope>
    <source>
        <strain evidence="7">NRRL A-21654</strain>
    </source>
</reference>
<evidence type="ECO:0000256" key="3">
    <source>
        <dbReference type="ARBA" id="ARBA00022989"/>
    </source>
</evidence>
<accession>A0A8H7BXK7</accession>
<proteinExistence type="predicted"/>
<dbReference type="InterPro" id="IPR003877">
    <property type="entry name" value="SPRY_dom"/>
</dbReference>
<dbReference type="Gene3D" id="2.60.120.920">
    <property type="match status" value="1"/>
</dbReference>
<feature type="domain" description="B30.2/SPRY" evidence="6">
    <location>
        <begin position="56"/>
        <end position="258"/>
    </location>
</feature>
<keyword evidence="4 5" id="KW-0472">Membrane</keyword>
<comment type="subcellular location">
    <subcellularLocation>
        <location evidence="1">Membrane</location>
        <topology evidence="1">Single-pass membrane protein</topology>
    </subcellularLocation>
</comment>
<dbReference type="PROSITE" id="PS50188">
    <property type="entry name" value="B302_SPRY"/>
    <property type="match status" value="1"/>
</dbReference>
<keyword evidence="8" id="KW-1185">Reference proteome</keyword>
<dbReference type="InterPro" id="IPR001870">
    <property type="entry name" value="B30.2/SPRY"/>
</dbReference>
<dbReference type="GO" id="GO:0016020">
    <property type="term" value="C:membrane"/>
    <property type="evidence" value="ECO:0007669"/>
    <property type="project" value="UniProtKB-SubCell"/>
</dbReference>
<dbReference type="PANTHER" id="PTHR12864">
    <property type="entry name" value="RAN BINDING PROTEIN 9-RELATED"/>
    <property type="match status" value="1"/>
</dbReference>
<dbReference type="Pfam" id="PF00622">
    <property type="entry name" value="SPRY"/>
    <property type="match status" value="1"/>
</dbReference>
<dbReference type="AlphaFoldDB" id="A0A8H7BXK7"/>
<keyword evidence="3 5" id="KW-1133">Transmembrane helix</keyword>
<feature type="transmembrane region" description="Helical" evidence="5">
    <location>
        <begin position="6"/>
        <end position="26"/>
    </location>
</feature>
<evidence type="ECO:0000256" key="2">
    <source>
        <dbReference type="ARBA" id="ARBA00022692"/>
    </source>
</evidence>
<sequence length="324" mass="36058">MSNSYAWIFITGIVVFLLVIIILLFFTRSSIELPIDDASDEECPVDSEEMVAALPEDARISYEMAKAWQEQHPPDSIVTDITSPQYIAIQEKGVSAFEFVWEPDTTCFVAARTEIQFMDGECCVQTNLPLPRMQEVYYWEAKMFEKPDTTTVAVGLTTKPYPSWRLPGEGWNRFSVGYFSNDGRRYSSSPFNGKPYGLMFNHGDVIGVGYRPRTGTVFFTRNGRKMEDAKRGLRRNLFPTIGANGPCQVHVNLGQSGFVFIEANVKRWGLAPSQGTLAPPPAYGLENDTVLLAAGTSTDNPASFLIDMGSSRPHPPSYSSQISD</sequence>
<organism evidence="7 8">
    <name type="scientific">Apophysomyces ossiformis</name>
    <dbReference type="NCBI Taxonomy" id="679940"/>
    <lineage>
        <taxon>Eukaryota</taxon>
        <taxon>Fungi</taxon>
        <taxon>Fungi incertae sedis</taxon>
        <taxon>Mucoromycota</taxon>
        <taxon>Mucoromycotina</taxon>
        <taxon>Mucoromycetes</taxon>
        <taxon>Mucorales</taxon>
        <taxon>Mucorineae</taxon>
        <taxon>Mucoraceae</taxon>
        <taxon>Apophysomyces</taxon>
    </lineage>
</organism>
<dbReference type="InterPro" id="IPR013320">
    <property type="entry name" value="ConA-like_dom_sf"/>
</dbReference>
<evidence type="ECO:0000313" key="7">
    <source>
        <dbReference type="EMBL" id="KAF7731868.1"/>
    </source>
</evidence>
<evidence type="ECO:0000259" key="6">
    <source>
        <dbReference type="PROSITE" id="PS50188"/>
    </source>
</evidence>
<dbReference type="InterPro" id="IPR035780">
    <property type="entry name" value="SPRY_Ssh4-like"/>
</dbReference>
<evidence type="ECO:0000256" key="4">
    <source>
        <dbReference type="ARBA" id="ARBA00023136"/>
    </source>
</evidence>
<gene>
    <name evidence="7" type="primary">SSH4_4</name>
    <name evidence="7" type="ORF">EC973_007699</name>
</gene>
<dbReference type="InterPro" id="IPR043136">
    <property type="entry name" value="B30.2/SPRY_sf"/>
</dbReference>
<dbReference type="InterPro" id="IPR050618">
    <property type="entry name" value="Ubq-SigPath_Reg"/>
</dbReference>
<dbReference type="SUPFAM" id="SSF49899">
    <property type="entry name" value="Concanavalin A-like lectins/glucanases"/>
    <property type="match status" value="1"/>
</dbReference>
<name>A0A8H7BXK7_9FUNG</name>
<evidence type="ECO:0000313" key="8">
    <source>
        <dbReference type="Proteomes" id="UP000605846"/>
    </source>
</evidence>
<evidence type="ECO:0000256" key="5">
    <source>
        <dbReference type="SAM" id="Phobius"/>
    </source>
</evidence>
<dbReference type="Proteomes" id="UP000605846">
    <property type="component" value="Unassembled WGS sequence"/>
</dbReference>
<keyword evidence="2 5" id="KW-0812">Transmembrane</keyword>
<dbReference type="OrthoDB" id="258495at2759"/>
<protein>
    <submittedName>
        <fullName evidence="7">Rsp5p-dependent ubiquitination, sorting of cargo proteins at the multivesicular body</fullName>
    </submittedName>
</protein>
<dbReference type="CDD" id="cd12910">
    <property type="entry name" value="SPRY_SSH4_like"/>
    <property type="match status" value="1"/>
</dbReference>
<dbReference type="EMBL" id="JABAYA010000006">
    <property type="protein sequence ID" value="KAF7731868.1"/>
    <property type="molecule type" value="Genomic_DNA"/>
</dbReference>
<evidence type="ECO:0000256" key="1">
    <source>
        <dbReference type="ARBA" id="ARBA00004167"/>
    </source>
</evidence>